<comment type="subcellular location">
    <subcellularLocation>
        <location evidence="1">Membrane</location>
        <topology evidence="1">Multi-pass membrane protein</topology>
    </subcellularLocation>
</comment>
<keyword evidence="6 7" id="KW-0472">Membrane</keyword>
<feature type="transmembrane region" description="Helical" evidence="7">
    <location>
        <begin position="6"/>
        <end position="26"/>
    </location>
</feature>
<evidence type="ECO:0000256" key="4">
    <source>
        <dbReference type="ARBA" id="ARBA00022692"/>
    </source>
</evidence>
<dbReference type="AlphaFoldDB" id="A0A423Q1C2"/>
<evidence type="ECO:0000256" key="6">
    <source>
        <dbReference type="ARBA" id="ARBA00023136"/>
    </source>
</evidence>
<accession>A0A423Q1C2</accession>
<keyword evidence="2" id="KW-0813">Transport</keyword>
<proteinExistence type="predicted"/>
<dbReference type="InterPro" id="IPR004776">
    <property type="entry name" value="Mem_transp_PIN-like"/>
</dbReference>
<keyword evidence="4 7" id="KW-0812">Transmembrane</keyword>
<feature type="transmembrane region" description="Helical" evidence="7">
    <location>
        <begin position="159"/>
        <end position="183"/>
    </location>
</feature>
<evidence type="ECO:0000313" key="9">
    <source>
        <dbReference type="Proteomes" id="UP000285310"/>
    </source>
</evidence>
<feature type="transmembrane region" description="Helical" evidence="7">
    <location>
        <begin position="95"/>
        <end position="118"/>
    </location>
</feature>
<dbReference type="EMBL" id="AYKG01000002">
    <property type="protein sequence ID" value="ROO32307.1"/>
    <property type="molecule type" value="Genomic_DNA"/>
</dbReference>
<keyword evidence="3" id="KW-1003">Cell membrane</keyword>
<dbReference type="GO" id="GO:0055085">
    <property type="term" value="P:transmembrane transport"/>
    <property type="evidence" value="ECO:0007669"/>
    <property type="project" value="InterPro"/>
</dbReference>
<feature type="transmembrane region" description="Helical" evidence="7">
    <location>
        <begin position="195"/>
        <end position="216"/>
    </location>
</feature>
<reference evidence="8 9" key="1">
    <citation type="submission" date="2013-10" db="EMBL/GenBank/DDBJ databases">
        <title>Salinisphaera japonica YTM-1 Genome Sequencing.</title>
        <authorList>
            <person name="Lai Q."/>
            <person name="Li C."/>
            <person name="Shao Z."/>
        </authorList>
    </citation>
    <scope>NUCLEOTIDE SEQUENCE [LARGE SCALE GENOMIC DNA]</scope>
    <source>
        <strain evidence="8 9">YTM-1</strain>
    </source>
</reference>
<dbReference type="Pfam" id="PF03547">
    <property type="entry name" value="Mem_trans"/>
    <property type="match status" value="1"/>
</dbReference>
<gene>
    <name evidence="8" type="ORF">SAJA_01450</name>
</gene>
<protein>
    <submittedName>
        <fullName evidence="8">Transporter</fullName>
    </submittedName>
</protein>
<evidence type="ECO:0000256" key="3">
    <source>
        <dbReference type="ARBA" id="ARBA00022475"/>
    </source>
</evidence>
<dbReference type="PANTHER" id="PTHR36838">
    <property type="entry name" value="AUXIN EFFLUX CARRIER FAMILY PROTEIN"/>
    <property type="match status" value="1"/>
</dbReference>
<feature type="transmembrane region" description="Helical" evidence="7">
    <location>
        <begin position="293"/>
        <end position="314"/>
    </location>
</feature>
<evidence type="ECO:0000256" key="2">
    <source>
        <dbReference type="ARBA" id="ARBA00022448"/>
    </source>
</evidence>
<name>A0A423Q1C2_9GAMM</name>
<dbReference type="InParanoid" id="A0A423Q1C2"/>
<dbReference type="Proteomes" id="UP000285310">
    <property type="component" value="Unassembled WGS sequence"/>
</dbReference>
<evidence type="ECO:0000256" key="5">
    <source>
        <dbReference type="ARBA" id="ARBA00022989"/>
    </source>
</evidence>
<dbReference type="GO" id="GO:0016020">
    <property type="term" value="C:membrane"/>
    <property type="evidence" value="ECO:0007669"/>
    <property type="project" value="UniProtKB-SubCell"/>
</dbReference>
<feature type="transmembrane region" description="Helical" evidence="7">
    <location>
        <begin position="65"/>
        <end position="83"/>
    </location>
</feature>
<feature type="transmembrane region" description="Helical" evidence="7">
    <location>
        <begin position="38"/>
        <end position="59"/>
    </location>
</feature>
<dbReference type="PANTHER" id="PTHR36838:SF3">
    <property type="entry name" value="TRANSPORTER AUXIN EFFLUX CARRIER EC FAMILY"/>
    <property type="match status" value="1"/>
</dbReference>
<organism evidence="8 9">
    <name type="scientific">Salinisphaera japonica YTM-1</name>
    <dbReference type="NCBI Taxonomy" id="1209778"/>
    <lineage>
        <taxon>Bacteria</taxon>
        <taxon>Pseudomonadati</taxon>
        <taxon>Pseudomonadota</taxon>
        <taxon>Gammaproteobacteria</taxon>
        <taxon>Salinisphaerales</taxon>
        <taxon>Salinisphaeraceae</taxon>
        <taxon>Salinisphaera</taxon>
    </lineage>
</organism>
<comment type="caution">
    <text evidence="8">The sequence shown here is derived from an EMBL/GenBank/DDBJ whole genome shotgun (WGS) entry which is preliminary data.</text>
</comment>
<feature type="transmembrane region" description="Helical" evidence="7">
    <location>
        <begin position="228"/>
        <end position="253"/>
    </location>
</feature>
<evidence type="ECO:0000313" key="8">
    <source>
        <dbReference type="EMBL" id="ROO32307.1"/>
    </source>
</evidence>
<dbReference type="FunCoup" id="A0A423Q1C2">
    <property type="interactions" value="147"/>
</dbReference>
<sequence length="320" mass="32728">MSAVINVLLPIFGLILAGFVGRRSGVLGDTAAGELNRFVVWFCLPALLFSATATASFSALWHPGFIAVNGLASLGVFTAALLWRQWRGQSGIDAAVDALAAAYANVGYVGIPLCVLVLGDSALAPALIATLIVVCVVFALAIVLIEVFRQAGRGIIRPFLTVFMALAKNPIVVAPVIGGLWAGSGVSLAQPVTQFVDLLGAATTPCALVSIGAFLARPQVNTAGAPTTGLAGLLTMKLVVHPGLSAILAYGIFDLSPVWAASAVLLAALPTGTGPYMLADFYGRDLALTSKMILWSTVGSIITLTACLMILPAARAAAGG</sequence>
<keyword evidence="9" id="KW-1185">Reference proteome</keyword>
<evidence type="ECO:0000256" key="1">
    <source>
        <dbReference type="ARBA" id="ARBA00004141"/>
    </source>
</evidence>
<feature type="transmembrane region" description="Helical" evidence="7">
    <location>
        <begin position="124"/>
        <end position="147"/>
    </location>
</feature>
<keyword evidence="5 7" id="KW-1133">Transmembrane helix</keyword>
<dbReference type="RefSeq" id="WP_123656876.1">
    <property type="nucleotide sequence ID" value="NZ_AYKG01000002.1"/>
</dbReference>
<evidence type="ECO:0000256" key="7">
    <source>
        <dbReference type="SAM" id="Phobius"/>
    </source>
</evidence>
<feature type="transmembrane region" description="Helical" evidence="7">
    <location>
        <begin position="259"/>
        <end position="281"/>
    </location>
</feature>
<dbReference type="OrthoDB" id="9810457at2"/>